<gene>
    <name evidence="4" type="ORF">ACHKAR_15415</name>
</gene>
<evidence type="ECO:0000256" key="1">
    <source>
        <dbReference type="ARBA" id="ARBA00010876"/>
    </source>
</evidence>
<dbReference type="SUPFAM" id="SSF55120">
    <property type="entry name" value="Pseudouridine synthase"/>
    <property type="match status" value="1"/>
</dbReference>
<keyword evidence="5" id="KW-1185">Reference proteome</keyword>
<evidence type="ECO:0000313" key="4">
    <source>
        <dbReference type="EMBL" id="MFH6984844.1"/>
    </source>
</evidence>
<dbReference type="EC" id="5.4.99.-" evidence="4"/>
<name>A0ABW7NED0_9BACT</name>
<dbReference type="PANTHER" id="PTHR21600:SF44">
    <property type="entry name" value="RIBOSOMAL LARGE SUBUNIT PSEUDOURIDINE SYNTHASE D"/>
    <property type="match status" value="1"/>
</dbReference>
<organism evidence="4 5">
    <name type="scientific">Marinoscillum luteum</name>
    <dbReference type="NCBI Taxonomy" id="861051"/>
    <lineage>
        <taxon>Bacteria</taxon>
        <taxon>Pseudomonadati</taxon>
        <taxon>Bacteroidota</taxon>
        <taxon>Cytophagia</taxon>
        <taxon>Cytophagales</taxon>
        <taxon>Reichenbachiellaceae</taxon>
        <taxon>Marinoscillum</taxon>
    </lineage>
</organism>
<proteinExistence type="inferred from homology"/>
<feature type="domain" description="Pseudouridine synthase RsuA/RluA-like" evidence="3">
    <location>
        <begin position="20"/>
        <end position="161"/>
    </location>
</feature>
<dbReference type="Gene3D" id="3.30.2350.10">
    <property type="entry name" value="Pseudouridine synthase"/>
    <property type="match status" value="1"/>
</dbReference>
<dbReference type="InterPro" id="IPR006145">
    <property type="entry name" value="PsdUridine_synth_RsuA/RluA"/>
</dbReference>
<comment type="similarity">
    <text evidence="1">Belongs to the pseudouridine synthase RluA family.</text>
</comment>
<evidence type="ECO:0000259" key="3">
    <source>
        <dbReference type="Pfam" id="PF00849"/>
    </source>
</evidence>
<dbReference type="InterPro" id="IPR020103">
    <property type="entry name" value="PsdUridine_synth_cat_dom_sf"/>
</dbReference>
<dbReference type="Proteomes" id="UP001610063">
    <property type="component" value="Unassembled WGS sequence"/>
</dbReference>
<reference evidence="4 5" key="1">
    <citation type="journal article" date="2013" name="Int. J. Syst. Evol. Microbiol.">
        <title>Marinoscillum luteum sp. nov., isolated from marine sediment.</title>
        <authorList>
            <person name="Cha I.T."/>
            <person name="Park S.J."/>
            <person name="Kim S.J."/>
            <person name="Kim J.G."/>
            <person name="Jung M.Y."/>
            <person name="Shin K.S."/>
            <person name="Kwon K.K."/>
            <person name="Yang S.H."/>
            <person name="Seo Y.S."/>
            <person name="Rhee S.K."/>
        </authorList>
    </citation>
    <scope>NUCLEOTIDE SEQUENCE [LARGE SCALE GENOMIC DNA]</scope>
    <source>
        <strain evidence="4 5">KCTC 23939</strain>
    </source>
</reference>
<dbReference type="GO" id="GO:0016853">
    <property type="term" value="F:isomerase activity"/>
    <property type="evidence" value="ECO:0007669"/>
    <property type="project" value="UniProtKB-KW"/>
</dbReference>
<dbReference type="InterPro" id="IPR050188">
    <property type="entry name" value="RluA_PseudoU_synthase"/>
</dbReference>
<evidence type="ECO:0000256" key="2">
    <source>
        <dbReference type="ARBA" id="ARBA00023235"/>
    </source>
</evidence>
<sequence>MHKYLKGITLKDLLIFENDHYLVINKPPYISTLDDRNDPVDILKLAKEHHADAQVCHRLDKETSGALVIAKHQEAYRHFAIMLERRQVKKVYHAVVGGIHEFDNVSADQPIYSTNSKSRVDFREGKPSLTLISTLETFKYHTLVKCFPVSGRLHQIRVHLAFHKAPISCDPVYGGEYIYLSGIKKNFNLSRHTDEEKPILPRVALHAHNIAFYDFDANEERTIEVEAPYPKDFGVLIKQLRKYL</sequence>
<dbReference type="EMBL" id="JBIPKE010000019">
    <property type="protein sequence ID" value="MFH6984844.1"/>
    <property type="molecule type" value="Genomic_DNA"/>
</dbReference>
<dbReference type="CDD" id="cd02869">
    <property type="entry name" value="PseudoU_synth_RluA_like"/>
    <property type="match status" value="1"/>
</dbReference>
<dbReference type="Pfam" id="PF00849">
    <property type="entry name" value="PseudoU_synth_2"/>
    <property type="match status" value="1"/>
</dbReference>
<comment type="caution">
    <text evidence="4">The sequence shown here is derived from an EMBL/GenBank/DDBJ whole genome shotgun (WGS) entry which is preliminary data.</text>
</comment>
<dbReference type="PANTHER" id="PTHR21600">
    <property type="entry name" value="MITOCHONDRIAL RNA PSEUDOURIDINE SYNTHASE"/>
    <property type="match status" value="1"/>
</dbReference>
<protein>
    <submittedName>
        <fullName evidence="4">RluA family pseudouridine synthase</fullName>
        <ecNumber evidence="4">5.4.99.-</ecNumber>
    </submittedName>
</protein>
<accession>A0ABW7NED0</accession>
<keyword evidence="2 4" id="KW-0413">Isomerase</keyword>
<dbReference type="PROSITE" id="PS01129">
    <property type="entry name" value="PSI_RLU"/>
    <property type="match status" value="1"/>
</dbReference>
<dbReference type="RefSeq" id="WP_255465448.1">
    <property type="nucleotide sequence ID" value="NZ_JBIPKE010000019.1"/>
</dbReference>
<evidence type="ECO:0000313" key="5">
    <source>
        <dbReference type="Proteomes" id="UP001610063"/>
    </source>
</evidence>
<dbReference type="InterPro" id="IPR006224">
    <property type="entry name" value="PsdUridine_synth_RluA-like_CS"/>
</dbReference>